<dbReference type="OrthoDB" id="5422171at2"/>
<evidence type="ECO:0000313" key="8">
    <source>
        <dbReference type="EMBL" id="BBO77363.1"/>
    </source>
</evidence>
<keyword evidence="2" id="KW-1003">Cell membrane</keyword>
<dbReference type="EMBL" id="AP021875">
    <property type="protein sequence ID" value="BBO77363.1"/>
    <property type="molecule type" value="Genomic_DNA"/>
</dbReference>
<evidence type="ECO:0000256" key="3">
    <source>
        <dbReference type="ARBA" id="ARBA00022692"/>
    </source>
</evidence>
<dbReference type="Proteomes" id="UP000427769">
    <property type="component" value="Chromosome"/>
</dbReference>
<proteinExistence type="predicted"/>
<dbReference type="AlphaFoldDB" id="A0A5K7ZC94"/>
<evidence type="ECO:0000313" key="9">
    <source>
        <dbReference type="Proteomes" id="UP000427769"/>
    </source>
</evidence>
<feature type="domain" description="Cardiolipin synthase N-terminal" evidence="7">
    <location>
        <begin position="17"/>
        <end position="59"/>
    </location>
</feature>
<dbReference type="GO" id="GO:0005886">
    <property type="term" value="C:plasma membrane"/>
    <property type="evidence" value="ECO:0007669"/>
    <property type="project" value="UniProtKB-SubCell"/>
</dbReference>
<keyword evidence="5 6" id="KW-0472">Membrane</keyword>
<dbReference type="InterPro" id="IPR027379">
    <property type="entry name" value="CLS_N"/>
</dbReference>
<evidence type="ECO:0000259" key="7">
    <source>
        <dbReference type="Pfam" id="PF13396"/>
    </source>
</evidence>
<organism evidence="8 9">
    <name type="scientific">Desulfosarcina widdelii</name>
    <dbReference type="NCBI Taxonomy" id="947919"/>
    <lineage>
        <taxon>Bacteria</taxon>
        <taxon>Pseudomonadati</taxon>
        <taxon>Thermodesulfobacteriota</taxon>
        <taxon>Desulfobacteria</taxon>
        <taxon>Desulfobacterales</taxon>
        <taxon>Desulfosarcinaceae</taxon>
        <taxon>Desulfosarcina</taxon>
    </lineage>
</organism>
<dbReference type="Pfam" id="PF13396">
    <property type="entry name" value="PLDc_N"/>
    <property type="match status" value="1"/>
</dbReference>
<protein>
    <recommendedName>
        <fullName evidence="7">Cardiolipin synthase N-terminal domain-containing protein</fullName>
    </recommendedName>
</protein>
<comment type="subcellular location">
    <subcellularLocation>
        <location evidence="1">Cell membrane</location>
        <topology evidence="1">Multi-pass membrane protein</topology>
    </subcellularLocation>
</comment>
<evidence type="ECO:0000256" key="5">
    <source>
        <dbReference type="ARBA" id="ARBA00023136"/>
    </source>
</evidence>
<keyword evidence="9" id="KW-1185">Reference proteome</keyword>
<dbReference type="RefSeq" id="WP_155306120.1">
    <property type="nucleotide sequence ID" value="NZ_AP021875.1"/>
</dbReference>
<dbReference type="KEGG" id="dwd:DSCW_47800"/>
<gene>
    <name evidence="8" type="ORF">DSCW_47800</name>
</gene>
<keyword evidence="3 6" id="KW-0812">Transmembrane</keyword>
<accession>A0A5K7ZC94</accession>
<reference evidence="8 9" key="1">
    <citation type="submission" date="2019-11" db="EMBL/GenBank/DDBJ databases">
        <title>Comparative genomics of hydrocarbon-degrading Desulfosarcina strains.</title>
        <authorList>
            <person name="Watanabe M."/>
            <person name="Kojima H."/>
            <person name="Fukui M."/>
        </authorList>
    </citation>
    <scope>NUCLEOTIDE SEQUENCE [LARGE SCALE GENOMIC DNA]</scope>
    <source>
        <strain evidence="8 9">PP31</strain>
    </source>
</reference>
<keyword evidence="4 6" id="KW-1133">Transmembrane helix</keyword>
<name>A0A5K7ZC94_9BACT</name>
<evidence type="ECO:0000256" key="6">
    <source>
        <dbReference type="SAM" id="Phobius"/>
    </source>
</evidence>
<feature type="transmembrane region" description="Helical" evidence="6">
    <location>
        <begin position="37"/>
        <end position="57"/>
    </location>
</feature>
<sequence>MSTGMIIVLTGVAFFLLTCVAILDIARKDFGSIEMKALWAFIVALVPFIGVLVYIFIGRTKGRLPDADAAAE</sequence>
<evidence type="ECO:0000256" key="1">
    <source>
        <dbReference type="ARBA" id="ARBA00004651"/>
    </source>
</evidence>
<evidence type="ECO:0000256" key="4">
    <source>
        <dbReference type="ARBA" id="ARBA00022989"/>
    </source>
</evidence>
<evidence type="ECO:0000256" key="2">
    <source>
        <dbReference type="ARBA" id="ARBA00022475"/>
    </source>
</evidence>